<keyword evidence="1" id="KW-0812">Transmembrane</keyword>
<dbReference type="STRING" id="1121306.SAMN02745196_01519"/>
<protein>
    <submittedName>
        <fullName evidence="2">Uncharacterized protein</fullName>
    </submittedName>
</protein>
<dbReference type="RefSeq" id="WP_072831420.1">
    <property type="nucleotide sequence ID" value="NZ_FQXP01000005.1"/>
</dbReference>
<sequence length="193" mass="22865">MNIDKAIKKQKSNYIIFVFYMSFIFAFLPVALFLSGKKGEIYIACLVVIQLLIVLEVFRKSFEDLMELKYDDGKIRIRHGFLGKNYSVNCDKIVYVHAVGEDDKIIIIVGSKKKIKKKTFRQLERKALSKYKEILEYESNLVMEDKSTRIYYYSFLKGRYIKYSFLDMLYRYCTSAKFSNTAIEKIKFFRVSI</sequence>
<name>A0A1M5W2Z0_9CLOT</name>
<organism evidence="2 3">
    <name type="scientific">Clostridium collagenovorans DSM 3089</name>
    <dbReference type="NCBI Taxonomy" id="1121306"/>
    <lineage>
        <taxon>Bacteria</taxon>
        <taxon>Bacillati</taxon>
        <taxon>Bacillota</taxon>
        <taxon>Clostridia</taxon>
        <taxon>Eubacteriales</taxon>
        <taxon>Clostridiaceae</taxon>
        <taxon>Clostridium</taxon>
    </lineage>
</organism>
<evidence type="ECO:0000256" key="1">
    <source>
        <dbReference type="SAM" id="Phobius"/>
    </source>
</evidence>
<feature type="transmembrane region" description="Helical" evidence="1">
    <location>
        <begin position="12"/>
        <end position="35"/>
    </location>
</feature>
<gene>
    <name evidence="2" type="ORF">SAMN02745196_01519</name>
</gene>
<dbReference type="EMBL" id="FQXP01000005">
    <property type="protein sequence ID" value="SHH81886.1"/>
    <property type="molecule type" value="Genomic_DNA"/>
</dbReference>
<evidence type="ECO:0000313" key="3">
    <source>
        <dbReference type="Proteomes" id="UP000184526"/>
    </source>
</evidence>
<feature type="transmembrane region" description="Helical" evidence="1">
    <location>
        <begin position="41"/>
        <end position="58"/>
    </location>
</feature>
<dbReference type="OrthoDB" id="1937989at2"/>
<keyword evidence="1" id="KW-0472">Membrane</keyword>
<accession>A0A1M5W2Z0</accession>
<keyword evidence="3" id="KW-1185">Reference proteome</keyword>
<proteinExistence type="predicted"/>
<evidence type="ECO:0000313" key="2">
    <source>
        <dbReference type="EMBL" id="SHH81886.1"/>
    </source>
</evidence>
<keyword evidence="1" id="KW-1133">Transmembrane helix</keyword>
<dbReference type="AlphaFoldDB" id="A0A1M5W2Z0"/>
<reference evidence="2 3" key="1">
    <citation type="submission" date="2016-11" db="EMBL/GenBank/DDBJ databases">
        <authorList>
            <person name="Jaros S."/>
            <person name="Januszkiewicz K."/>
            <person name="Wedrychowicz H."/>
        </authorList>
    </citation>
    <scope>NUCLEOTIDE SEQUENCE [LARGE SCALE GENOMIC DNA]</scope>
    <source>
        <strain evidence="2 3">DSM 3089</strain>
    </source>
</reference>
<dbReference type="Proteomes" id="UP000184526">
    <property type="component" value="Unassembled WGS sequence"/>
</dbReference>